<gene>
    <name evidence="14" type="ORF">PPAR00522_LOCUS14842</name>
</gene>
<dbReference type="InterPro" id="IPR000719">
    <property type="entry name" value="Prot_kinase_dom"/>
</dbReference>
<evidence type="ECO:0000256" key="12">
    <source>
        <dbReference type="RuleBase" id="RU000304"/>
    </source>
</evidence>
<evidence type="ECO:0000256" key="10">
    <source>
        <dbReference type="ARBA" id="ARBA00048367"/>
    </source>
</evidence>
<dbReference type="GO" id="GO:0000082">
    <property type="term" value="P:G1/S transition of mitotic cell cycle"/>
    <property type="evidence" value="ECO:0007669"/>
    <property type="project" value="TreeGrafter"/>
</dbReference>
<dbReference type="SMART" id="SM00220">
    <property type="entry name" value="S_TKc"/>
    <property type="match status" value="1"/>
</dbReference>
<dbReference type="FunFam" id="3.30.200.20:FF:000927">
    <property type="entry name" value="Cyclin-dependent kinase 2"/>
    <property type="match status" value="1"/>
</dbReference>
<dbReference type="InterPro" id="IPR008271">
    <property type="entry name" value="Ser/Thr_kinase_AS"/>
</dbReference>
<evidence type="ECO:0000256" key="6">
    <source>
        <dbReference type="ARBA" id="ARBA00022741"/>
    </source>
</evidence>
<dbReference type="InterPro" id="IPR050108">
    <property type="entry name" value="CDK"/>
</dbReference>
<dbReference type="FunFam" id="1.10.510.10:FF:000574">
    <property type="entry name" value="Cell division related protein kinase 2"/>
    <property type="match status" value="1"/>
</dbReference>
<protein>
    <recommendedName>
        <fullName evidence="2">cyclin-dependent kinase</fullName>
        <ecNumber evidence="2">2.7.11.22</ecNumber>
    </recommendedName>
</protein>
<keyword evidence="5" id="KW-0808">Transferase</keyword>
<dbReference type="AlphaFoldDB" id="A0A7S0YK75"/>
<feature type="binding site" evidence="11">
    <location>
        <position position="41"/>
    </location>
    <ligand>
        <name>ATP</name>
        <dbReference type="ChEBI" id="CHEBI:30616"/>
    </ligand>
</feature>
<comment type="catalytic activity">
    <reaction evidence="10">
        <text>L-seryl-[protein] + ATP = O-phospho-L-seryl-[protein] + ADP + H(+)</text>
        <dbReference type="Rhea" id="RHEA:17989"/>
        <dbReference type="Rhea" id="RHEA-COMP:9863"/>
        <dbReference type="Rhea" id="RHEA-COMP:11604"/>
        <dbReference type="ChEBI" id="CHEBI:15378"/>
        <dbReference type="ChEBI" id="CHEBI:29999"/>
        <dbReference type="ChEBI" id="CHEBI:30616"/>
        <dbReference type="ChEBI" id="CHEBI:83421"/>
        <dbReference type="ChEBI" id="CHEBI:456216"/>
        <dbReference type="EC" id="2.7.11.22"/>
    </reaction>
</comment>
<dbReference type="GO" id="GO:0010389">
    <property type="term" value="P:regulation of G2/M transition of mitotic cell cycle"/>
    <property type="evidence" value="ECO:0007669"/>
    <property type="project" value="TreeGrafter"/>
</dbReference>
<dbReference type="Pfam" id="PF00069">
    <property type="entry name" value="Pkinase"/>
    <property type="match status" value="1"/>
</dbReference>
<evidence type="ECO:0000256" key="1">
    <source>
        <dbReference type="ARBA" id="ARBA00006485"/>
    </source>
</evidence>
<keyword evidence="8 11" id="KW-0067">ATP-binding</keyword>
<dbReference type="EC" id="2.7.11.22" evidence="2"/>
<dbReference type="GO" id="GO:0007165">
    <property type="term" value="P:signal transduction"/>
    <property type="evidence" value="ECO:0007669"/>
    <property type="project" value="TreeGrafter"/>
</dbReference>
<dbReference type="Gene3D" id="3.30.200.20">
    <property type="entry name" value="Phosphorylase Kinase, domain 1"/>
    <property type="match status" value="1"/>
</dbReference>
<dbReference type="GO" id="GO:0030332">
    <property type="term" value="F:cyclin binding"/>
    <property type="evidence" value="ECO:0007669"/>
    <property type="project" value="TreeGrafter"/>
</dbReference>
<evidence type="ECO:0000256" key="9">
    <source>
        <dbReference type="ARBA" id="ARBA00047811"/>
    </source>
</evidence>
<dbReference type="GO" id="GO:0004693">
    <property type="term" value="F:cyclin-dependent protein serine/threonine kinase activity"/>
    <property type="evidence" value="ECO:0007669"/>
    <property type="project" value="UniProtKB-EC"/>
</dbReference>
<evidence type="ECO:0000256" key="2">
    <source>
        <dbReference type="ARBA" id="ARBA00012425"/>
    </source>
</evidence>
<organism evidence="14">
    <name type="scientific">Polytomella parva</name>
    <dbReference type="NCBI Taxonomy" id="51329"/>
    <lineage>
        <taxon>Eukaryota</taxon>
        <taxon>Viridiplantae</taxon>
        <taxon>Chlorophyta</taxon>
        <taxon>core chlorophytes</taxon>
        <taxon>Chlorophyceae</taxon>
        <taxon>CS clade</taxon>
        <taxon>Chlamydomonadales</taxon>
        <taxon>Chlamydomonadaceae</taxon>
        <taxon>Polytomella</taxon>
    </lineage>
</organism>
<evidence type="ECO:0000256" key="11">
    <source>
        <dbReference type="PROSITE-ProRule" id="PRU10141"/>
    </source>
</evidence>
<proteinExistence type="inferred from homology"/>
<dbReference type="PANTHER" id="PTHR24056:SF548">
    <property type="entry name" value="CYCLIN-DEPENDENT KINASE A-1"/>
    <property type="match status" value="1"/>
</dbReference>
<dbReference type="PROSITE" id="PS00108">
    <property type="entry name" value="PROTEIN_KINASE_ST"/>
    <property type="match status" value="1"/>
</dbReference>
<dbReference type="PANTHER" id="PTHR24056">
    <property type="entry name" value="CELL DIVISION PROTEIN KINASE"/>
    <property type="match status" value="1"/>
</dbReference>
<evidence type="ECO:0000313" key="14">
    <source>
        <dbReference type="EMBL" id="CAD8780382.1"/>
    </source>
</evidence>
<keyword evidence="3 12" id="KW-0723">Serine/threonine-protein kinase</keyword>
<dbReference type="GO" id="GO:0010468">
    <property type="term" value="P:regulation of gene expression"/>
    <property type="evidence" value="ECO:0007669"/>
    <property type="project" value="TreeGrafter"/>
</dbReference>
<evidence type="ECO:0000259" key="13">
    <source>
        <dbReference type="PROSITE" id="PS50011"/>
    </source>
</evidence>
<sequence length="340" mass="38438">MELNSLGLGDKYEKLERIGEGTYGVVYKTRDRLTQEVFALKKIRLEKEEEGVPSTALREIALLKELDHINVVKLYDVIHGEKRLYLIFEFLDMDLKKQMSTTPNFSSNQKMLKLYLWQILSGVAYCHSRRILHRDLKPQNLLIDKENYTLKLADFGLARAFGLPARIFTHEVVTLWYRAPEILLGSKTYLTPVDVWSIGCIMAEMFNEKPLFQGGSEIEMLFKMFDLLGTPDETTWPGISNLDYYNNVFPKWHRKSLLEAVPSLGPKGADLLGRMLTYAPQQRITARDALQHEFFADIHVGNMTTGDVGGRGVMGRTGMGGGGGDLESCGGDVAHEAIEK</sequence>
<dbReference type="GO" id="GO:0005524">
    <property type="term" value="F:ATP binding"/>
    <property type="evidence" value="ECO:0007669"/>
    <property type="project" value="UniProtKB-UniRule"/>
</dbReference>
<comment type="catalytic activity">
    <reaction evidence="9">
        <text>L-threonyl-[protein] + ATP = O-phospho-L-threonyl-[protein] + ADP + H(+)</text>
        <dbReference type="Rhea" id="RHEA:46608"/>
        <dbReference type="Rhea" id="RHEA-COMP:11060"/>
        <dbReference type="Rhea" id="RHEA-COMP:11605"/>
        <dbReference type="ChEBI" id="CHEBI:15378"/>
        <dbReference type="ChEBI" id="CHEBI:30013"/>
        <dbReference type="ChEBI" id="CHEBI:30616"/>
        <dbReference type="ChEBI" id="CHEBI:61977"/>
        <dbReference type="ChEBI" id="CHEBI:456216"/>
        <dbReference type="EC" id="2.7.11.22"/>
    </reaction>
</comment>
<keyword evidence="4" id="KW-0597">Phosphoprotein</keyword>
<evidence type="ECO:0000256" key="5">
    <source>
        <dbReference type="ARBA" id="ARBA00022679"/>
    </source>
</evidence>
<dbReference type="EMBL" id="HBFM01022886">
    <property type="protein sequence ID" value="CAD8780382.1"/>
    <property type="molecule type" value="Transcribed_RNA"/>
</dbReference>
<feature type="domain" description="Protein kinase" evidence="13">
    <location>
        <begin position="12"/>
        <end position="295"/>
    </location>
</feature>
<dbReference type="InterPro" id="IPR017441">
    <property type="entry name" value="Protein_kinase_ATP_BS"/>
</dbReference>
<dbReference type="InterPro" id="IPR011009">
    <property type="entry name" value="Kinase-like_dom_sf"/>
</dbReference>
<dbReference type="SUPFAM" id="SSF56112">
    <property type="entry name" value="Protein kinase-like (PK-like)"/>
    <property type="match status" value="1"/>
</dbReference>
<dbReference type="PROSITE" id="PS00107">
    <property type="entry name" value="PROTEIN_KINASE_ATP"/>
    <property type="match status" value="1"/>
</dbReference>
<dbReference type="GO" id="GO:0005737">
    <property type="term" value="C:cytoplasm"/>
    <property type="evidence" value="ECO:0007669"/>
    <property type="project" value="TreeGrafter"/>
</dbReference>
<evidence type="ECO:0000256" key="4">
    <source>
        <dbReference type="ARBA" id="ARBA00022553"/>
    </source>
</evidence>
<evidence type="ECO:0000256" key="7">
    <source>
        <dbReference type="ARBA" id="ARBA00022777"/>
    </source>
</evidence>
<dbReference type="GO" id="GO:0000307">
    <property type="term" value="C:cyclin-dependent protein kinase holoenzyme complex"/>
    <property type="evidence" value="ECO:0007669"/>
    <property type="project" value="TreeGrafter"/>
</dbReference>
<accession>A0A7S0YK75</accession>
<dbReference type="GO" id="GO:0051445">
    <property type="term" value="P:regulation of meiotic cell cycle"/>
    <property type="evidence" value="ECO:0007669"/>
    <property type="project" value="TreeGrafter"/>
</dbReference>
<evidence type="ECO:0000256" key="8">
    <source>
        <dbReference type="ARBA" id="ARBA00022840"/>
    </source>
</evidence>
<dbReference type="Gene3D" id="1.10.510.10">
    <property type="entry name" value="Transferase(Phosphotransferase) domain 1"/>
    <property type="match status" value="1"/>
</dbReference>
<keyword evidence="6 11" id="KW-0547">Nucleotide-binding</keyword>
<dbReference type="PROSITE" id="PS50011">
    <property type="entry name" value="PROTEIN_KINASE_DOM"/>
    <property type="match status" value="1"/>
</dbReference>
<evidence type="ECO:0000256" key="3">
    <source>
        <dbReference type="ARBA" id="ARBA00022527"/>
    </source>
</evidence>
<comment type="similarity">
    <text evidence="1">Belongs to the protein kinase superfamily. CMGC Ser/Thr protein kinase family. CDC2/CDKX subfamily.</text>
</comment>
<name>A0A7S0YK75_9CHLO</name>
<dbReference type="GO" id="GO:0005634">
    <property type="term" value="C:nucleus"/>
    <property type="evidence" value="ECO:0007669"/>
    <property type="project" value="TreeGrafter"/>
</dbReference>
<keyword evidence="7" id="KW-0418">Kinase</keyword>
<reference evidence="14" key="1">
    <citation type="submission" date="2021-01" db="EMBL/GenBank/DDBJ databases">
        <authorList>
            <person name="Corre E."/>
            <person name="Pelletier E."/>
            <person name="Niang G."/>
            <person name="Scheremetjew M."/>
            <person name="Finn R."/>
            <person name="Kale V."/>
            <person name="Holt S."/>
            <person name="Cochrane G."/>
            <person name="Meng A."/>
            <person name="Brown T."/>
            <person name="Cohen L."/>
        </authorList>
    </citation>
    <scope>NUCLEOTIDE SEQUENCE</scope>
    <source>
        <strain evidence="14">SAG 63-3</strain>
    </source>
</reference>